<dbReference type="PROSITE" id="PS01124">
    <property type="entry name" value="HTH_ARAC_FAMILY_2"/>
    <property type="match status" value="1"/>
</dbReference>
<dbReference type="Proteomes" id="UP000186795">
    <property type="component" value="Unassembled WGS sequence"/>
</dbReference>
<dbReference type="InterPro" id="IPR018060">
    <property type="entry name" value="HTH_AraC"/>
</dbReference>
<dbReference type="InterPro" id="IPR001789">
    <property type="entry name" value="Sig_transdc_resp-reg_receiver"/>
</dbReference>
<dbReference type="InterPro" id="IPR018062">
    <property type="entry name" value="HTH_AraC-typ_CS"/>
</dbReference>
<dbReference type="InterPro" id="IPR011006">
    <property type="entry name" value="CheY-like_superfamily"/>
</dbReference>
<dbReference type="Pfam" id="PF12833">
    <property type="entry name" value="HTH_18"/>
    <property type="match status" value="1"/>
</dbReference>
<keyword evidence="1" id="KW-0805">Transcription regulation</keyword>
<dbReference type="EMBL" id="FTOD01000012">
    <property type="protein sequence ID" value="SIT08434.1"/>
    <property type="molecule type" value="Genomic_DNA"/>
</dbReference>
<dbReference type="PRINTS" id="PR00032">
    <property type="entry name" value="HTHARAC"/>
</dbReference>
<proteinExistence type="predicted"/>
<dbReference type="InterPro" id="IPR020449">
    <property type="entry name" value="Tscrpt_reg_AraC-type_HTH"/>
</dbReference>
<dbReference type="AlphaFoldDB" id="A0A1N7PCZ2"/>
<dbReference type="RefSeq" id="WP_009710234.1">
    <property type="nucleotide sequence ID" value="NZ_CP048103.1"/>
</dbReference>
<dbReference type="Gene3D" id="3.40.50.2300">
    <property type="match status" value="1"/>
</dbReference>
<name>A0A1N7PCZ2_9BACL</name>
<feature type="domain" description="Response regulatory" evidence="6">
    <location>
        <begin position="5"/>
        <end position="122"/>
    </location>
</feature>
<gene>
    <name evidence="7" type="ORF">SAMN05421790_11219</name>
</gene>
<evidence type="ECO:0000256" key="2">
    <source>
        <dbReference type="ARBA" id="ARBA00023125"/>
    </source>
</evidence>
<keyword evidence="8" id="KW-1185">Reference proteome</keyword>
<evidence type="ECO:0000313" key="8">
    <source>
        <dbReference type="Proteomes" id="UP000186795"/>
    </source>
</evidence>
<dbReference type="InterPro" id="IPR009057">
    <property type="entry name" value="Homeodomain-like_sf"/>
</dbReference>
<sequence length="262" mass="30029">MIARTILIVDDEQRTRQGLKKTLDQWAVGNYEILTAEDGKAAWEIFRSREVHLLITDICMPEMNGLQLLKTLRTNEQKTVVLILSGYPDFEYAQEAIRLGVVNYLLKPTSKKKLIEAVEQALEIKAANERIEYIQKVADPRILQMEENTPLKLPIKKAIQYIHEHLNDSITLKRVADHVHLNAAYFSALFKEQTGLNFSEYLTRKRLELAKSLLLTSSLTVDEISRKSGYQTPKYFIKVFKDYEGVTPSKYRKSAAVKGPSV</sequence>
<feature type="modified residue" description="4-aspartylphosphate" evidence="4">
    <location>
        <position position="57"/>
    </location>
</feature>
<dbReference type="PROSITE" id="PS00041">
    <property type="entry name" value="HTH_ARAC_FAMILY_1"/>
    <property type="match status" value="1"/>
</dbReference>
<keyword evidence="2" id="KW-0238">DNA-binding</keyword>
<dbReference type="Gene3D" id="1.10.10.60">
    <property type="entry name" value="Homeodomain-like"/>
    <property type="match status" value="2"/>
</dbReference>
<dbReference type="CDD" id="cd17536">
    <property type="entry name" value="REC_YesN-like"/>
    <property type="match status" value="1"/>
</dbReference>
<dbReference type="PANTHER" id="PTHR43280">
    <property type="entry name" value="ARAC-FAMILY TRANSCRIPTIONAL REGULATOR"/>
    <property type="match status" value="1"/>
</dbReference>
<protein>
    <submittedName>
        <fullName evidence="7">Helix-turn-helix domain-containing protein</fullName>
    </submittedName>
</protein>
<evidence type="ECO:0000256" key="1">
    <source>
        <dbReference type="ARBA" id="ARBA00023015"/>
    </source>
</evidence>
<evidence type="ECO:0000313" key="7">
    <source>
        <dbReference type="EMBL" id="SIT08434.1"/>
    </source>
</evidence>
<reference evidence="8" key="1">
    <citation type="submission" date="2017-01" db="EMBL/GenBank/DDBJ databases">
        <authorList>
            <person name="Varghese N."/>
            <person name="Submissions S."/>
        </authorList>
    </citation>
    <scope>NUCLEOTIDE SEQUENCE [LARGE SCALE GENOMIC DNA]</scope>
    <source>
        <strain evidence="8">DSM 45196</strain>
    </source>
</reference>
<evidence type="ECO:0000256" key="4">
    <source>
        <dbReference type="PROSITE-ProRule" id="PRU00169"/>
    </source>
</evidence>
<evidence type="ECO:0000256" key="3">
    <source>
        <dbReference type="ARBA" id="ARBA00023163"/>
    </source>
</evidence>
<keyword evidence="4" id="KW-0597">Phosphoprotein</keyword>
<keyword evidence="3" id="KW-0804">Transcription</keyword>
<dbReference type="SMART" id="SM00448">
    <property type="entry name" value="REC"/>
    <property type="match status" value="1"/>
</dbReference>
<dbReference type="GO" id="GO:0003700">
    <property type="term" value="F:DNA-binding transcription factor activity"/>
    <property type="evidence" value="ECO:0007669"/>
    <property type="project" value="InterPro"/>
</dbReference>
<dbReference type="SMART" id="SM00342">
    <property type="entry name" value="HTH_ARAC"/>
    <property type="match status" value="1"/>
</dbReference>
<evidence type="ECO:0000259" key="6">
    <source>
        <dbReference type="PROSITE" id="PS50110"/>
    </source>
</evidence>
<dbReference type="PROSITE" id="PS50110">
    <property type="entry name" value="RESPONSE_REGULATORY"/>
    <property type="match status" value="1"/>
</dbReference>
<accession>A0A1N7PCZ2</accession>
<organism evidence="7 8">
    <name type="scientific">Kroppenstedtia eburnea</name>
    <dbReference type="NCBI Taxonomy" id="714067"/>
    <lineage>
        <taxon>Bacteria</taxon>
        <taxon>Bacillati</taxon>
        <taxon>Bacillota</taxon>
        <taxon>Bacilli</taxon>
        <taxon>Bacillales</taxon>
        <taxon>Thermoactinomycetaceae</taxon>
        <taxon>Kroppenstedtia</taxon>
    </lineage>
</organism>
<dbReference type="OrthoDB" id="9802228at2"/>
<dbReference type="GO" id="GO:0043565">
    <property type="term" value="F:sequence-specific DNA binding"/>
    <property type="evidence" value="ECO:0007669"/>
    <property type="project" value="InterPro"/>
</dbReference>
<dbReference type="SUPFAM" id="SSF46689">
    <property type="entry name" value="Homeodomain-like"/>
    <property type="match status" value="2"/>
</dbReference>
<evidence type="ECO:0000259" key="5">
    <source>
        <dbReference type="PROSITE" id="PS01124"/>
    </source>
</evidence>
<dbReference type="SUPFAM" id="SSF52172">
    <property type="entry name" value="CheY-like"/>
    <property type="match status" value="1"/>
</dbReference>
<dbReference type="PANTHER" id="PTHR43280:SF28">
    <property type="entry name" value="HTH-TYPE TRANSCRIPTIONAL ACTIVATOR RHAS"/>
    <property type="match status" value="1"/>
</dbReference>
<dbReference type="GO" id="GO:0000160">
    <property type="term" value="P:phosphorelay signal transduction system"/>
    <property type="evidence" value="ECO:0007669"/>
    <property type="project" value="InterPro"/>
</dbReference>
<dbReference type="Pfam" id="PF00072">
    <property type="entry name" value="Response_reg"/>
    <property type="match status" value="1"/>
</dbReference>
<feature type="domain" description="HTH araC/xylS-type" evidence="5">
    <location>
        <begin position="156"/>
        <end position="254"/>
    </location>
</feature>